<keyword evidence="3" id="KW-1185">Reference proteome</keyword>
<gene>
    <name evidence="2" type="ordered locus">Mahau_2248</name>
</gene>
<dbReference type="SUPFAM" id="SSF52540">
    <property type="entry name" value="P-loop containing nucleoside triphosphate hydrolases"/>
    <property type="match status" value="1"/>
</dbReference>
<evidence type="ECO:0000313" key="2">
    <source>
        <dbReference type="EMBL" id="AEE97419.1"/>
    </source>
</evidence>
<dbReference type="AlphaFoldDB" id="F4A3G4"/>
<reference evidence="3" key="1">
    <citation type="submission" date="2010-11" db="EMBL/GenBank/DDBJ databases">
        <title>The complete genome of Mahella australiensis DSM 15567.</title>
        <authorList>
            <consortium name="US DOE Joint Genome Institute (JGI-PGF)"/>
            <person name="Lucas S."/>
            <person name="Copeland A."/>
            <person name="Lapidus A."/>
            <person name="Bruce D."/>
            <person name="Goodwin L."/>
            <person name="Pitluck S."/>
            <person name="Kyrpides N."/>
            <person name="Mavromatis K."/>
            <person name="Pagani I."/>
            <person name="Ivanova N."/>
            <person name="Teshima H."/>
            <person name="Brettin T."/>
            <person name="Detter J.C."/>
            <person name="Han C."/>
            <person name="Tapia R."/>
            <person name="Land M."/>
            <person name="Hauser L."/>
            <person name="Markowitz V."/>
            <person name="Cheng J.-F."/>
            <person name="Hugenholtz P."/>
            <person name="Woyke T."/>
            <person name="Wu D."/>
            <person name="Spring S."/>
            <person name="Pukall R."/>
            <person name="Steenblock K."/>
            <person name="Schneider S."/>
            <person name="Klenk H.-P."/>
            <person name="Eisen J.A."/>
        </authorList>
    </citation>
    <scope>NUCLEOTIDE SEQUENCE [LARGE SCALE GENOMIC DNA]</scope>
    <source>
        <strain evidence="3">DSM 15567 / CIP 107919 / 50-1 BON</strain>
    </source>
</reference>
<dbReference type="EMBL" id="CP002360">
    <property type="protein sequence ID" value="AEE97419.1"/>
    <property type="molecule type" value="Genomic_DNA"/>
</dbReference>
<dbReference type="HOGENOM" id="CLU_056712_0_0_9"/>
<reference evidence="2 3" key="2">
    <citation type="journal article" date="2011" name="Stand. Genomic Sci.">
        <title>Complete genome sequence of Mahella australiensis type strain (50-1 BON).</title>
        <authorList>
            <person name="Sikorski J."/>
            <person name="Teshima H."/>
            <person name="Nolan M."/>
            <person name="Lucas S."/>
            <person name="Hammon N."/>
            <person name="Deshpande S."/>
            <person name="Cheng J.F."/>
            <person name="Pitluck S."/>
            <person name="Liolios K."/>
            <person name="Pagani I."/>
            <person name="Ivanova N."/>
            <person name="Huntemann M."/>
            <person name="Mavromatis K."/>
            <person name="Ovchinikova G."/>
            <person name="Pati A."/>
            <person name="Tapia R."/>
            <person name="Han C."/>
            <person name="Goodwin L."/>
            <person name="Chen A."/>
            <person name="Palaniappan K."/>
            <person name="Land M."/>
            <person name="Hauser L."/>
            <person name="Ngatchou-Djao O.D."/>
            <person name="Rohde M."/>
            <person name="Pukall R."/>
            <person name="Spring S."/>
            <person name="Abt B."/>
            <person name="Goker M."/>
            <person name="Detter J.C."/>
            <person name="Woyke T."/>
            <person name="Bristow J."/>
            <person name="Markowitz V."/>
            <person name="Hugenholtz P."/>
            <person name="Eisen J.A."/>
            <person name="Kyrpides N.C."/>
            <person name="Klenk H.P."/>
            <person name="Lapidus A."/>
        </authorList>
    </citation>
    <scope>NUCLEOTIDE SEQUENCE [LARGE SCALE GENOMIC DNA]</scope>
    <source>
        <strain evidence="3">DSM 15567 / CIP 107919 / 50-1 BON</strain>
    </source>
</reference>
<dbReference type="InterPro" id="IPR027417">
    <property type="entry name" value="P-loop_NTPase"/>
</dbReference>
<proteinExistence type="inferred from homology"/>
<dbReference type="RefSeq" id="WP_013781846.1">
    <property type="nucleotide sequence ID" value="NC_015520.1"/>
</dbReference>
<name>F4A3G4_MAHA5</name>
<sequence length="268" mass="29608">MKVYALIGPSGTGKSYKAVGVAVEKNVDYIIDDGLLIQSNKIIAGSSAKKEPTKIAAIRRAVFMDPKHAAEVKAAIDAYKPNGVLILGTSEEMVNRIAQNLELPPIQEMIYISDISSPMEIYTARRIRSEEGKHVIPVPTFEVKKDFSGYFIDSVKSLIFRGRRPHITEKTIVRPTYSYRGRYTISDKAVADIAIYNCINVPGIKSVLNAAVEINGEGVIINVEVIMEYGFNMRSVLKEAQSRINKDVEYLTGLNVLQVNISARSVAI</sequence>
<dbReference type="Pfam" id="PF03780">
    <property type="entry name" value="Asp23"/>
    <property type="match status" value="1"/>
</dbReference>
<dbReference type="OrthoDB" id="5429664at2"/>
<organism evidence="2 3">
    <name type="scientific">Mahella australiensis (strain DSM 15567 / CIP 107919 / 50-1 BON)</name>
    <dbReference type="NCBI Taxonomy" id="697281"/>
    <lineage>
        <taxon>Bacteria</taxon>
        <taxon>Bacillati</taxon>
        <taxon>Bacillota</taxon>
        <taxon>Clostridia</taxon>
        <taxon>Thermoanaerobacterales</taxon>
        <taxon>Thermoanaerobacterales Family IV. Incertae Sedis</taxon>
        <taxon>Mahella</taxon>
    </lineage>
</organism>
<dbReference type="STRING" id="697281.Mahau_2248"/>
<dbReference type="eggNOG" id="COG1302">
    <property type="taxonomic scope" value="Bacteria"/>
</dbReference>
<dbReference type="Proteomes" id="UP000008457">
    <property type="component" value="Chromosome"/>
</dbReference>
<dbReference type="KEGG" id="mas:Mahau_2248"/>
<protein>
    <recommendedName>
        <fullName evidence="4">Asp23/Gls24 family envelope stress response protein</fullName>
    </recommendedName>
</protein>
<comment type="similarity">
    <text evidence="1">Belongs to the asp23 family.</text>
</comment>
<accession>F4A3G4</accession>
<evidence type="ECO:0008006" key="4">
    <source>
        <dbReference type="Google" id="ProtNLM"/>
    </source>
</evidence>
<evidence type="ECO:0000256" key="1">
    <source>
        <dbReference type="ARBA" id="ARBA00005721"/>
    </source>
</evidence>
<evidence type="ECO:0000313" key="3">
    <source>
        <dbReference type="Proteomes" id="UP000008457"/>
    </source>
</evidence>
<dbReference type="InterPro" id="IPR005531">
    <property type="entry name" value="Asp23"/>
</dbReference>